<dbReference type="OrthoDB" id="2224015at2"/>
<accession>A0A1Q8E5X9</accession>
<evidence type="ECO:0000313" key="2">
    <source>
        <dbReference type="EMBL" id="OLF47192.1"/>
    </source>
</evidence>
<comment type="caution">
    <text evidence="2">The sequence shown here is derived from an EMBL/GenBank/DDBJ whole genome shotgun (WGS) entry which is preliminary data.</text>
</comment>
<feature type="transmembrane region" description="Helical" evidence="1">
    <location>
        <begin position="9"/>
        <end position="26"/>
    </location>
</feature>
<evidence type="ECO:0000256" key="1">
    <source>
        <dbReference type="SAM" id="Phobius"/>
    </source>
</evidence>
<evidence type="ECO:0000313" key="3">
    <source>
        <dbReference type="Proteomes" id="UP000186890"/>
    </source>
</evidence>
<gene>
    <name evidence="2" type="ORF">BU202_08920</name>
</gene>
<dbReference type="EMBL" id="MSJM01000008">
    <property type="protein sequence ID" value="OLF47192.1"/>
    <property type="molecule type" value="Genomic_DNA"/>
</dbReference>
<keyword evidence="3" id="KW-1185">Reference proteome</keyword>
<keyword evidence="1" id="KW-0472">Membrane</keyword>
<sequence length="70" mass="8213">MKKETNQRAAIGVVPILVINFLLNLHRLQFEQLTATKLITDTIVLLHPILIGIILYRWWKFVKMDKGRKT</sequence>
<dbReference type="RefSeq" id="WP_075105433.1">
    <property type="nucleotide sequence ID" value="NZ_MSJM01000008.1"/>
</dbReference>
<protein>
    <submittedName>
        <fullName evidence="2">Uncharacterized protein</fullName>
    </submittedName>
</protein>
<reference evidence="3" key="1">
    <citation type="submission" date="2016-12" db="EMBL/GenBank/DDBJ databases">
        <authorList>
            <person name="Gulvik C.A."/>
        </authorList>
    </citation>
    <scope>NUCLEOTIDE SEQUENCE [LARGE SCALE GENOMIC DNA]</scope>
    <source>
        <strain evidence="3">NED12-00049-6B</strain>
    </source>
</reference>
<name>A0A1Q8E5X9_9STRE</name>
<organism evidence="2 3">
    <name type="scientific">Streptococcus cuniculi</name>
    <dbReference type="NCBI Taxonomy" id="1432788"/>
    <lineage>
        <taxon>Bacteria</taxon>
        <taxon>Bacillati</taxon>
        <taxon>Bacillota</taxon>
        <taxon>Bacilli</taxon>
        <taxon>Lactobacillales</taxon>
        <taxon>Streptococcaceae</taxon>
        <taxon>Streptococcus</taxon>
    </lineage>
</organism>
<keyword evidence="1" id="KW-1133">Transmembrane helix</keyword>
<keyword evidence="1" id="KW-0812">Transmembrane</keyword>
<proteinExistence type="predicted"/>
<dbReference type="Proteomes" id="UP000186890">
    <property type="component" value="Unassembled WGS sequence"/>
</dbReference>
<feature type="transmembrane region" description="Helical" evidence="1">
    <location>
        <begin position="38"/>
        <end position="59"/>
    </location>
</feature>
<dbReference type="AlphaFoldDB" id="A0A1Q8E5X9"/>